<gene>
    <name evidence="2" type="ORF">Tdes44962_MAKER01975</name>
</gene>
<keyword evidence="3" id="KW-1185">Reference proteome</keyword>
<accession>A0A9W7SWA2</accession>
<dbReference type="InterPro" id="IPR028116">
    <property type="entry name" value="Cis-CaaD-like"/>
</dbReference>
<dbReference type="OrthoDB" id="9981319at2759"/>
<feature type="domain" description="Tautomerase cis-CaaD-like" evidence="1">
    <location>
        <begin position="1"/>
        <end position="93"/>
    </location>
</feature>
<dbReference type="Gene3D" id="3.30.429.10">
    <property type="entry name" value="Macrophage Migration Inhibitory Factor"/>
    <property type="match status" value="1"/>
</dbReference>
<protein>
    <submittedName>
        <fullName evidence="2">Oxalocrotonate tautomerase enzyme</fullName>
    </submittedName>
</protein>
<organism evidence="2 3">
    <name type="scientific">Teratosphaeria destructans</name>
    <dbReference type="NCBI Taxonomy" id="418781"/>
    <lineage>
        <taxon>Eukaryota</taxon>
        <taxon>Fungi</taxon>
        <taxon>Dikarya</taxon>
        <taxon>Ascomycota</taxon>
        <taxon>Pezizomycotina</taxon>
        <taxon>Dothideomycetes</taxon>
        <taxon>Dothideomycetidae</taxon>
        <taxon>Mycosphaerellales</taxon>
        <taxon>Teratosphaeriaceae</taxon>
        <taxon>Teratosphaeria</taxon>
    </lineage>
</organism>
<reference evidence="2 3" key="2">
    <citation type="journal article" date="2021" name="Curr. Genet.">
        <title>Genetic response to nitrogen starvation in the aggressive Eucalyptus foliar pathogen Teratosphaeria destructans.</title>
        <authorList>
            <person name="Havenga M."/>
            <person name="Wingfield B.D."/>
            <person name="Wingfield M.J."/>
            <person name="Dreyer L.L."/>
            <person name="Roets F."/>
            <person name="Aylward J."/>
        </authorList>
    </citation>
    <scope>NUCLEOTIDE SEQUENCE [LARGE SCALE GENOMIC DNA]</scope>
    <source>
        <strain evidence="2">CMW44962</strain>
    </source>
</reference>
<evidence type="ECO:0000313" key="2">
    <source>
        <dbReference type="EMBL" id="KAH9834318.1"/>
    </source>
</evidence>
<proteinExistence type="predicted"/>
<dbReference type="AlphaFoldDB" id="A0A9W7SWA2"/>
<evidence type="ECO:0000259" key="1">
    <source>
        <dbReference type="Pfam" id="PF14832"/>
    </source>
</evidence>
<dbReference type="Pfam" id="PF14832">
    <property type="entry name" value="Tautomerase_3"/>
    <property type="match status" value="1"/>
</dbReference>
<dbReference type="InterPro" id="IPR014347">
    <property type="entry name" value="Tautomerase/MIF_sf"/>
</dbReference>
<dbReference type="Proteomes" id="UP001138500">
    <property type="component" value="Unassembled WGS sequence"/>
</dbReference>
<comment type="caution">
    <text evidence="2">The sequence shown here is derived from an EMBL/GenBank/DDBJ whole genome shotgun (WGS) entry which is preliminary data.</text>
</comment>
<name>A0A9W7SWA2_9PEZI</name>
<dbReference type="EMBL" id="RIBY02001001">
    <property type="protein sequence ID" value="KAH9834318.1"/>
    <property type="molecule type" value="Genomic_DNA"/>
</dbReference>
<evidence type="ECO:0000313" key="3">
    <source>
        <dbReference type="Proteomes" id="UP001138500"/>
    </source>
</evidence>
<sequence length="196" mass="21720">MPLYEVQHTIPLTASQQDDLAVAITDIHSTKFTTPKMFVNVSYHDISKTVSYIGGKRRTGNHIRAHVRVGPSRTQEDWDDLSLQVTKAWDRIIGVGLPKVKRAALDPDTSLRSFIILGGLVGGVEAGFVLPPAGGDVKWLKENWDAFNKKAEEGDEDFVEMVREVKERGLMDGANGFDIQSAQKRLDEELGWGESA</sequence>
<reference evidence="2 3" key="1">
    <citation type="journal article" date="2018" name="IMA Fungus">
        <title>IMA Genome-F 10: Nine draft genome sequences of Claviceps purpurea s.lat., including C. arundinis, C. humidiphila, and C. cf. spartinae, pseudomolecules for the pitch canker pathogen Fusarium circinatum, draft genome of Davidsoniella eucalypti, Grosmannia galeiformis, Quambalaria eucalypti, and Teratosphaeria destructans.</title>
        <authorList>
            <person name="Wingfield B.D."/>
            <person name="Liu M."/>
            <person name="Nguyen H.D."/>
            <person name="Lane F.A."/>
            <person name="Morgan S.W."/>
            <person name="De Vos L."/>
            <person name="Wilken P.M."/>
            <person name="Duong T.A."/>
            <person name="Aylward J."/>
            <person name="Coetzee M.P."/>
            <person name="Dadej K."/>
            <person name="De Beer Z.W."/>
            <person name="Findlay W."/>
            <person name="Havenga M."/>
            <person name="Kolarik M."/>
            <person name="Menzies J.G."/>
            <person name="Naidoo K."/>
            <person name="Pochopski O."/>
            <person name="Shoukouhi P."/>
            <person name="Santana Q.C."/>
            <person name="Seifert K.A."/>
            <person name="Soal N."/>
            <person name="Steenkamp E.T."/>
            <person name="Tatham C.T."/>
            <person name="van der Nest M.A."/>
            <person name="Wingfield M.J."/>
        </authorList>
    </citation>
    <scope>NUCLEOTIDE SEQUENCE [LARGE SCALE GENOMIC DNA]</scope>
    <source>
        <strain evidence="2">CMW44962</strain>
    </source>
</reference>